<sequence>MDVTLYKYMPLRYLSSLLEDGLYLALASRFQDEWEGYFPTERVHVLAPDFEHMAHALGEQADTELRDKVFALMNRFMADSREGTFVDCWHENDQFSQFMWDEYAKGGVYVKTTGMRMHEAIPTELSQLFEYKGSQRNPLLMEISYRESLDDLTSKEAHRTLLERNAYWVKLDRFLKERERRLIIKASKYAVLTGTPLANAHPVKGIEELQIETRGRTKIHEVDGELAGLSVWADPKILVAEVGLVGESNEQTVRELFGKYGIVAPIRRLDAVIAAASQSPL</sequence>
<name>A0A1I7EPM7_9BURK</name>
<gene>
    <name evidence="1" type="ORF">SAMN05192563_10437</name>
</gene>
<evidence type="ECO:0000313" key="2">
    <source>
        <dbReference type="Proteomes" id="UP000198844"/>
    </source>
</evidence>
<evidence type="ECO:0008006" key="3">
    <source>
        <dbReference type="Google" id="ProtNLM"/>
    </source>
</evidence>
<proteinExistence type="predicted"/>
<dbReference type="Proteomes" id="UP000198844">
    <property type="component" value="Unassembled WGS sequence"/>
</dbReference>
<accession>A0A1I7EPM7</accession>
<organism evidence="1 2">
    <name type="scientific">Paraburkholderia aspalathi</name>
    <dbReference type="NCBI Taxonomy" id="1324617"/>
    <lineage>
        <taxon>Bacteria</taxon>
        <taxon>Pseudomonadati</taxon>
        <taxon>Pseudomonadota</taxon>
        <taxon>Betaproteobacteria</taxon>
        <taxon>Burkholderiales</taxon>
        <taxon>Burkholderiaceae</taxon>
        <taxon>Paraburkholderia</taxon>
    </lineage>
</organism>
<protein>
    <recommendedName>
        <fullName evidence="3">DUF2971 domain-containing protein</fullName>
    </recommendedName>
</protein>
<dbReference type="OrthoDB" id="8548541at2"/>
<dbReference type="RefSeq" id="WP_093645999.1">
    <property type="nucleotide sequence ID" value="NZ_FPBH01000043.1"/>
</dbReference>
<dbReference type="AlphaFoldDB" id="A0A1I7EPM7"/>
<reference evidence="1 2" key="1">
    <citation type="submission" date="2016-10" db="EMBL/GenBank/DDBJ databases">
        <authorList>
            <person name="de Groot N.N."/>
        </authorList>
    </citation>
    <scope>NUCLEOTIDE SEQUENCE [LARGE SCALE GENOMIC DNA]</scope>
    <source>
        <strain evidence="1 2">LMG 27731</strain>
    </source>
</reference>
<dbReference type="EMBL" id="FPBH01000043">
    <property type="protein sequence ID" value="SFU25872.1"/>
    <property type="molecule type" value="Genomic_DNA"/>
</dbReference>
<evidence type="ECO:0000313" key="1">
    <source>
        <dbReference type="EMBL" id="SFU25872.1"/>
    </source>
</evidence>